<comment type="caution">
    <text evidence="4">The sequence shown here is derived from an EMBL/GenBank/DDBJ whole genome shotgun (WGS) entry which is preliminary data.</text>
</comment>
<organism evidence="4 5">
    <name type="scientific">Lacticaseibacillus hegangensis</name>
    <dbReference type="NCBI Taxonomy" id="2486010"/>
    <lineage>
        <taxon>Bacteria</taxon>
        <taxon>Bacillati</taxon>
        <taxon>Bacillota</taxon>
        <taxon>Bacilli</taxon>
        <taxon>Lactobacillales</taxon>
        <taxon>Lactobacillaceae</taxon>
        <taxon>Lacticaseibacillus</taxon>
    </lineage>
</organism>
<dbReference type="Proteomes" id="UP001597212">
    <property type="component" value="Unassembled WGS sequence"/>
</dbReference>
<evidence type="ECO:0000259" key="3">
    <source>
        <dbReference type="PROSITE" id="PS50977"/>
    </source>
</evidence>
<feature type="DNA-binding region" description="H-T-H motif" evidence="2">
    <location>
        <begin position="33"/>
        <end position="52"/>
    </location>
</feature>
<feature type="domain" description="HTH tetR-type" evidence="3">
    <location>
        <begin position="10"/>
        <end position="70"/>
    </location>
</feature>
<dbReference type="SUPFAM" id="SSF46689">
    <property type="entry name" value="Homeodomain-like"/>
    <property type="match status" value="1"/>
</dbReference>
<gene>
    <name evidence="4" type="ORF">ACFQ5K_09595</name>
</gene>
<reference evidence="5" key="1">
    <citation type="journal article" date="2019" name="Int. J. Syst. Evol. Microbiol.">
        <title>The Global Catalogue of Microorganisms (GCM) 10K type strain sequencing project: providing services to taxonomists for standard genome sequencing and annotation.</title>
        <authorList>
            <consortium name="The Broad Institute Genomics Platform"/>
            <consortium name="The Broad Institute Genome Sequencing Center for Infectious Disease"/>
            <person name="Wu L."/>
            <person name="Ma J."/>
        </authorList>
    </citation>
    <scope>NUCLEOTIDE SEQUENCE [LARGE SCALE GENOMIC DNA]</scope>
    <source>
        <strain evidence="5">CCM 8912</strain>
    </source>
</reference>
<keyword evidence="1 2" id="KW-0238">DNA-binding</keyword>
<accession>A0ABW4CYD1</accession>
<dbReference type="InterPro" id="IPR009057">
    <property type="entry name" value="Homeodomain-like_sf"/>
</dbReference>
<evidence type="ECO:0000313" key="5">
    <source>
        <dbReference type="Proteomes" id="UP001597212"/>
    </source>
</evidence>
<dbReference type="Pfam" id="PF00440">
    <property type="entry name" value="TetR_N"/>
    <property type="match status" value="1"/>
</dbReference>
<dbReference type="RefSeq" id="WP_125756425.1">
    <property type="nucleotide sequence ID" value="NZ_JBHTOK010000072.1"/>
</dbReference>
<sequence>MLNPNDLRVRKTRRAITTAFYALLREESFDNISVRQLASRAEIGQTTFYNHYQDKFALASALIQATTTQLTALFLAQCHLPAMVAPGAPGGEDPALLCHARLLSKIDTAEVSFTRVAIQHIAALYQHDLGRRGVKLAHLPAIAQHLAVLTYSFITALINQLDSQAVPTLACQLAEFAQVLTGLGIVGVAASAPPQQQTRSTHF</sequence>
<dbReference type="PANTHER" id="PTHR43479:SF23">
    <property type="entry name" value="HTH TETR-TYPE DOMAIN-CONTAINING PROTEIN"/>
    <property type="match status" value="1"/>
</dbReference>
<evidence type="ECO:0000256" key="1">
    <source>
        <dbReference type="ARBA" id="ARBA00023125"/>
    </source>
</evidence>
<keyword evidence="5" id="KW-1185">Reference proteome</keyword>
<dbReference type="PANTHER" id="PTHR43479">
    <property type="entry name" value="ACREF/ENVCD OPERON REPRESSOR-RELATED"/>
    <property type="match status" value="1"/>
</dbReference>
<evidence type="ECO:0000313" key="4">
    <source>
        <dbReference type="EMBL" id="MFD1441625.1"/>
    </source>
</evidence>
<dbReference type="PROSITE" id="PS50977">
    <property type="entry name" value="HTH_TETR_2"/>
    <property type="match status" value="1"/>
</dbReference>
<protein>
    <submittedName>
        <fullName evidence="4">TetR/AcrR family transcriptional regulator</fullName>
    </submittedName>
</protein>
<name>A0ABW4CYD1_9LACO</name>
<dbReference type="EMBL" id="JBHTOK010000072">
    <property type="protein sequence ID" value="MFD1441625.1"/>
    <property type="molecule type" value="Genomic_DNA"/>
</dbReference>
<evidence type="ECO:0000256" key="2">
    <source>
        <dbReference type="PROSITE-ProRule" id="PRU00335"/>
    </source>
</evidence>
<dbReference type="InterPro" id="IPR001647">
    <property type="entry name" value="HTH_TetR"/>
</dbReference>
<proteinExistence type="predicted"/>
<dbReference type="InterPro" id="IPR050624">
    <property type="entry name" value="HTH-type_Tx_Regulator"/>
</dbReference>
<dbReference type="Gene3D" id="1.10.357.10">
    <property type="entry name" value="Tetracycline Repressor, domain 2"/>
    <property type="match status" value="1"/>
</dbReference>